<accession>X1UFT1</accession>
<gene>
    <name evidence="1" type="ORF">S12H4_26638</name>
</gene>
<dbReference type="AlphaFoldDB" id="X1UFT1"/>
<proteinExistence type="predicted"/>
<sequence length="73" mass="8275">QFPVMYEITEEPMTLTVEAWNEDATYEHTVDILFLILPKAVVLPTGATEGILESLKSLVIRPMVITEIQRSEI</sequence>
<reference evidence="1" key="1">
    <citation type="journal article" date="2014" name="Front. Microbiol.">
        <title>High frequency of phylogenetically diverse reductive dehalogenase-homologous genes in deep subseafloor sedimentary metagenomes.</title>
        <authorList>
            <person name="Kawai M."/>
            <person name="Futagami T."/>
            <person name="Toyoda A."/>
            <person name="Takaki Y."/>
            <person name="Nishi S."/>
            <person name="Hori S."/>
            <person name="Arai W."/>
            <person name="Tsubouchi T."/>
            <person name="Morono Y."/>
            <person name="Uchiyama I."/>
            <person name="Ito T."/>
            <person name="Fujiyama A."/>
            <person name="Inagaki F."/>
            <person name="Takami H."/>
        </authorList>
    </citation>
    <scope>NUCLEOTIDE SEQUENCE</scope>
    <source>
        <strain evidence="1">Expedition CK06-06</strain>
    </source>
</reference>
<protein>
    <submittedName>
        <fullName evidence="1">Uncharacterized protein</fullName>
    </submittedName>
</protein>
<organism evidence="1">
    <name type="scientific">marine sediment metagenome</name>
    <dbReference type="NCBI Taxonomy" id="412755"/>
    <lineage>
        <taxon>unclassified sequences</taxon>
        <taxon>metagenomes</taxon>
        <taxon>ecological metagenomes</taxon>
    </lineage>
</organism>
<evidence type="ECO:0000313" key="1">
    <source>
        <dbReference type="EMBL" id="GAI91194.1"/>
    </source>
</evidence>
<name>X1UFT1_9ZZZZ</name>
<comment type="caution">
    <text evidence="1">The sequence shown here is derived from an EMBL/GenBank/DDBJ whole genome shotgun (WGS) entry which is preliminary data.</text>
</comment>
<feature type="non-terminal residue" evidence="1">
    <location>
        <position position="1"/>
    </location>
</feature>
<dbReference type="EMBL" id="BARW01015135">
    <property type="protein sequence ID" value="GAI91194.1"/>
    <property type="molecule type" value="Genomic_DNA"/>
</dbReference>